<dbReference type="UniPathway" id="UPA00056">
    <property type="reaction ID" value="UER00093"/>
</dbReference>
<comment type="caution">
    <text evidence="8">The sequence shown here is derived from an EMBL/GenBank/DDBJ whole genome shotgun (WGS) entry which is preliminary data.</text>
</comment>
<evidence type="ECO:0000256" key="4">
    <source>
        <dbReference type="ARBA" id="ARBA00022679"/>
    </source>
</evidence>
<dbReference type="FunFam" id="3.90.550.10:FF:000003">
    <property type="entry name" value="2-C-methyl-D-erythritol 4-phosphate cytidylyltransferase"/>
    <property type="match status" value="1"/>
</dbReference>
<dbReference type="Gene3D" id="3.90.550.10">
    <property type="entry name" value="Spore Coat Polysaccharide Biosynthesis Protein SpsA, Chain A"/>
    <property type="match status" value="1"/>
</dbReference>
<dbReference type="CDD" id="cd02516">
    <property type="entry name" value="CDP-ME_synthetase"/>
    <property type="match status" value="1"/>
</dbReference>
<name>A0A4R6M500_9GAMM</name>
<dbReference type="Pfam" id="PF01128">
    <property type="entry name" value="IspD"/>
    <property type="match status" value="1"/>
</dbReference>
<proteinExistence type="inferred from homology"/>
<dbReference type="PANTHER" id="PTHR32125">
    <property type="entry name" value="2-C-METHYL-D-ERYTHRITOL 4-PHOSPHATE CYTIDYLYLTRANSFERASE, CHLOROPLASTIC"/>
    <property type="match status" value="1"/>
</dbReference>
<keyword evidence="4 7" id="KW-0808">Transferase</keyword>
<evidence type="ECO:0000256" key="6">
    <source>
        <dbReference type="ARBA" id="ARBA00023229"/>
    </source>
</evidence>
<keyword evidence="6 7" id="KW-0414">Isoprene biosynthesis</keyword>
<dbReference type="SUPFAM" id="SSF53448">
    <property type="entry name" value="Nucleotide-diphospho-sugar transferases"/>
    <property type="match status" value="1"/>
</dbReference>
<accession>A0A4R6M500</accession>
<evidence type="ECO:0000256" key="2">
    <source>
        <dbReference type="ARBA" id="ARBA00004787"/>
    </source>
</evidence>
<evidence type="ECO:0000256" key="1">
    <source>
        <dbReference type="ARBA" id="ARBA00001282"/>
    </source>
</evidence>
<dbReference type="InterPro" id="IPR029044">
    <property type="entry name" value="Nucleotide-diphossugar_trans"/>
</dbReference>
<evidence type="ECO:0000313" key="8">
    <source>
        <dbReference type="EMBL" id="TDO96411.1"/>
    </source>
</evidence>
<dbReference type="GO" id="GO:0050518">
    <property type="term" value="F:2-C-methyl-D-erythritol 4-phosphate cytidylyltransferase activity"/>
    <property type="evidence" value="ECO:0007669"/>
    <property type="project" value="UniProtKB-UniRule"/>
</dbReference>
<dbReference type="NCBIfam" id="TIGR00453">
    <property type="entry name" value="ispD"/>
    <property type="match status" value="1"/>
</dbReference>
<organism evidence="8 9">
    <name type="scientific">Marinomonas balearica</name>
    <dbReference type="NCBI Taxonomy" id="491947"/>
    <lineage>
        <taxon>Bacteria</taxon>
        <taxon>Pseudomonadati</taxon>
        <taxon>Pseudomonadota</taxon>
        <taxon>Gammaproteobacteria</taxon>
        <taxon>Oceanospirillales</taxon>
        <taxon>Oceanospirillaceae</taxon>
        <taxon>Marinomonas</taxon>
    </lineage>
</organism>
<dbReference type="EC" id="2.7.7.60" evidence="7"/>
<protein>
    <recommendedName>
        <fullName evidence="7">2-C-methyl-D-erythritol 4-phosphate cytidylyltransferase</fullName>
        <ecNumber evidence="7">2.7.7.60</ecNumber>
    </recommendedName>
    <alternativeName>
        <fullName evidence="7">4-diphosphocytidyl-2C-methyl-D-erythritol synthase</fullName>
    </alternativeName>
    <alternativeName>
        <fullName evidence="7">MEP cytidylyltransferase</fullName>
        <shortName evidence="7">MCT</shortName>
    </alternativeName>
</protein>
<feature type="site" description="Transition state stabilizer" evidence="7">
    <location>
        <position position="24"/>
    </location>
</feature>
<evidence type="ECO:0000256" key="3">
    <source>
        <dbReference type="ARBA" id="ARBA00009789"/>
    </source>
</evidence>
<evidence type="ECO:0000313" key="9">
    <source>
        <dbReference type="Proteomes" id="UP000294656"/>
    </source>
</evidence>
<dbReference type="PANTHER" id="PTHR32125:SF4">
    <property type="entry name" value="2-C-METHYL-D-ERYTHRITOL 4-PHOSPHATE CYTIDYLYLTRANSFERASE, CHLOROPLASTIC"/>
    <property type="match status" value="1"/>
</dbReference>
<dbReference type="OrthoDB" id="9806837at2"/>
<gene>
    <name evidence="7" type="primary">ispD</name>
    <name evidence="8" type="ORF">DFP79_2986</name>
</gene>
<feature type="site" description="Transition state stabilizer" evidence="7">
    <location>
        <position position="17"/>
    </location>
</feature>
<keyword evidence="5 7" id="KW-0548">Nucleotidyltransferase</keyword>
<dbReference type="PROSITE" id="PS01295">
    <property type="entry name" value="ISPD"/>
    <property type="match status" value="1"/>
</dbReference>
<comment type="catalytic activity">
    <reaction evidence="1 7">
        <text>2-C-methyl-D-erythritol 4-phosphate + CTP + H(+) = 4-CDP-2-C-methyl-D-erythritol + diphosphate</text>
        <dbReference type="Rhea" id="RHEA:13429"/>
        <dbReference type="ChEBI" id="CHEBI:15378"/>
        <dbReference type="ChEBI" id="CHEBI:33019"/>
        <dbReference type="ChEBI" id="CHEBI:37563"/>
        <dbReference type="ChEBI" id="CHEBI:57823"/>
        <dbReference type="ChEBI" id="CHEBI:58262"/>
        <dbReference type="EC" id="2.7.7.60"/>
    </reaction>
</comment>
<dbReference type="AlphaFoldDB" id="A0A4R6M500"/>
<evidence type="ECO:0000256" key="5">
    <source>
        <dbReference type="ARBA" id="ARBA00022695"/>
    </source>
</evidence>
<evidence type="ECO:0000256" key="7">
    <source>
        <dbReference type="HAMAP-Rule" id="MF_00108"/>
    </source>
</evidence>
<comment type="function">
    <text evidence="7">Catalyzes the formation of 4-diphosphocytidyl-2-C-methyl-D-erythritol from CTP and 2-C-methyl-D-erythritol 4-phosphate (MEP).</text>
</comment>
<dbReference type="InterPro" id="IPR034683">
    <property type="entry name" value="IspD/TarI"/>
</dbReference>
<keyword evidence="9" id="KW-1185">Reference proteome</keyword>
<dbReference type="RefSeq" id="WP_133504703.1">
    <property type="nucleotide sequence ID" value="NZ_SNXC01000014.1"/>
</dbReference>
<comment type="pathway">
    <text evidence="2 7">Isoprenoid biosynthesis; isopentenyl diphosphate biosynthesis via DXP pathway; isopentenyl diphosphate from 1-deoxy-D-xylulose 5-phosphate: step 2/6.</text>
</comment>
<dbReference type="GO" id="GO:0019288">
    <property type="term" value="P:isopentenyl diphosphate biosynthetic process, methylerythritol 4-phosphate pathway"/>
    <property type="evidence" value="ECO:0007669"/>
    <property type="project" value="UniProtKB-UniRule"/>
</dbReference>
<dbReference type="HAMAP" id="MF_00108">
    <property type="entry name" value="IspD"/>
    <property type="match status" value="1"/>
</dbReference>
<feature type="site" description="Positions MEP for the nucleophilic attack" evidence="7">
    <location>
        <position position="213"/>
    </location>
</feature>
<reference evidence="8 9" key="1">
    <citation type="submission" date="2019-03" db="EMBL/GenBank/DDBJ databases">
        <title>Genomic Encyclopedia of Type Strains, Phase III (KMG-III): the genomes of soil and plant-associated and newly described type strains.</title>
        <authorList>
            <person name="Whitman W."/>
        </authorList>
    </citation>
    <scope>NUCLEOTIDE SEQUENCE [LARGE SCALE GENOMIC DNA]</scope>
    <source>
        <strain evidence="8 9">CECT 7378</strain>
    </source>
</reference>
<dbReference type="InterPro" id="IPR050088">
    <property type="entry name" value="IspD/TarI_cytidylyltransf_bact"/>
</dbReference>
<dbReference type="Proteomes" id="UP000294656">
    <property type="component" value="Unassembled WGS sequence"/>
</dbReference>
<sequence length="228" mass="25181">MSKKFWVVIPAAGVGKRMQSDCPKQYLEIAGKTVLDRTISIFVEHPSIEGVAVGVSIDDGYWKDSIWREHPKIHHYFGGSERSDTVLNGLAYLLDKKRATQHQSVLVHDAARPMLSQAGLDKILQHNGDAGCILALPCRDTIKSQTAHSTIHSTLDRRLLWQAQTPQCFPIGALNNALKKAYDEGGEITDESSAMELIGWQPALIEGEVLNFKITSPEDLILAKALLN</sequence>
<comment type="similarity">
    <text evidence="3 7">Belongs to the IspD/TarI cytidylyltransferase family. IspD subfamily.</text>
</comment>
<dbReference type="InterPro" id="IPR018294">
    <property type="entry name" value="ISPD_synthase_CS"/>
</dbReference>
<feature type="site" description="Positions MEP for the nucleophilic attack" evidence="7">
    <location>
        <position position="157"/>
    </location>
</feature>
<dbReference type="InterPro" id="IPR001228">
    <property type="entry name" value="IspD"/>
</dbReference>
<dbReference type="EMBL" id="SNXC01000014">
    <property type="protein sequence ID" value="TDO96411.1"/>
    <property type="molecule type" value="Genomic_DNA"/>
</dbReference>